<dbReference type="EMBL" id="JAHRIO010083528">
    <property type="protein sequence ID" value="MEQ2186315.1"/>
    <property type="molecule type" value="Genomic_DNA"/>
</dbReference>
<evidence type="ECO:0000256" key="1">
    <source>
        <dbReference type="SAM" id="SignalP"/>
    </source>
</evidence>
<protein>
    <recommendedName>
        <fullName evidence="4">Secreted protein</fullName>
    </recommendedName>
</protein>
<organism evidence="2 3">
    <name type="scientific">Goodea atripinnis</name>
    <dbReference type="NCBI Taxonomy" id="208336"/>
    <lineage>
        <taxon>Eukaryota</taxon>
        <taxon>Metazoa</taxon>
        <taxon>Chordata</taxon>
        <taxon>Craniata</taxon>
        <taxon>Vertebrata</taxon>
        <taxon>Euteleostomi</taxon>
        <taxon>Actinopterygii</taxon>
        <taxon>Neopterygii</taxon>
        <taxon>Teleostei</taxon>
        <taxon>Neoteleostei</taxon>
        <taxon>Acanthomorphata</taxon>
        <taxon>Ovalentaria</taxon>
        <taxon>Atherinomorphae</taxon>
        <taxon>Cyprinodontiformes</taxon>
        <taxon>Goodeidae</taxon>
        <taxon>Goodea</taxon>
    </lineage>
</organism>
<keyword evidence="1" id="KW-0732">Signal</keyword>
<proteinExistence type="predicted"/>
<evidence type="ECO:0000313" key="2">
    <source>
        <dbReference type="EMBL" id="MEQ2186315.1"/>
    </source>
</evidence>
<gene>
    <name evidence="2" type="ORF">GOODEAATRI_027351</name>
</gene>
<keyword evidence="3" id="KW-1185">Reference proteome</keyword>
<feature type="signal peptide" evidence="1">
    <location>
        <begin position="1"/>
        <end position="20"/>
    </location>
</feature>
<feature type="chain" id="PRO_5046592530" description="Secreted protein" evidence="1">
    <location>
        <begin position="21"/>
        <end position="125"/>
    </location>
</feature>
<name>A0ABV0PS26_9TELE</name>
<evidence type="ECO:0000313" key="3">
    <source>
        <dbReference type="Proteomes" id="UP001476798"/>
    </source>
</evidence>
<evidence type="ECO:0008006" key="4">
    <source>
        <dbReference type="Google" id="ProtNLM"/>
    </source>
</evidence>
<dbReference type="Proteomes" id="UP001476798">
    <property type="component" value="Unassembled WGS sequence"/>
</dbReference>
<comment type="caution">
    <text evidence="2">The sequence shown here is derived from an EMBL/GenBank/DDBJ whole genome shotgun (WGS) entry which is preliminary data.</text>
</comment>
<reference evidence="2 3" key="1">
    <citation type="submission" date="2021-06" db="EMBL/GenBank/DDBJ databases">
        <authorList>
            <person name="Palmer J.M."/>
        </authorList>
    </citation>
    <scope>NUCLEOTIDE SEQUENCE [LARGE SCALE GENOMIC DNA]</scope>
    <source>
        <strain evidence="2 3">GA_2019</strain>
        <tissue evidence="2">Muscle</tissue>
    </source>
</reference>
<sequence length="125" mass="13693">MIRSALYCVLFTTIFIAIRAKGGPKPLMIGSYRLSYYRNYLKVIPFNETGCSLPAIVLGVSRARYAAGGPFQREALLMEAAAEAGMLRFCQRAVAAAALRILLTDPLLQFPASLFPSICAYHVTD</sequence>
<accession>A0ABV0PS26</accession>